<keyword evidence="2" id="KW-1185">Reference proteome</keyword>
<dbReference type="Proteomes" id="UP001431181">
    <property type="component" value="Unassembled WGS sequence"/>
</dbReference>
<dbReference type="Gene3D" id="3.40.50.300">
    <property type="entry name" value="P-loop containing nucleotide triphosphate hydrolases"/>
    <property type="match status" value="1"/>
</dbReference>
<comment type="caution">
    <text evidence="1">The sequence shown here is derived from an EMBL/GenBank/DDBJ whole genome shotgun (WGS) entry which is preliminary data.</text>
</comment>
<dbReference type="RefSeq" id="WP_265220810.1">
    <property type="nucleotide sequence ID" value="NZ_JAPEUL010000012.1"/>
</dbReference>
<evidence type="ECO:0000313" key="2">
    <source>
        <dbReference type="Proteomes" id="UP001431181"/>
    </source>
</evidence>
<sequence>MARLDQDIAPSELLSNLKVGQQQLIEIAKALADEADVLILDGAHFGVE</sequence>
<dbReference type="EMBL" id="JAPEUL010000012">
    <property type="protein sequence ID" value="MCW4631478.1"/>
    <property type="molecule type" value="Genomic_DNA"/>
</dbReference>
<evidence type="ECO:0000313" key="1">
    <source>
        <dbReference type="EMBL" id="MCW4631478.1"/>
    </source>
</evidence>
<dbReference type="SUPFAM" id="SSF52540">
    <property type="entry name" value="P-loop containing nucleoside triphosphate hydrolases"/>
    <property type="match status" value="1"/>
</dbReference>
<protein>
    <submittedName>
        <fullName evidence="1">Uncharacterized protein</fullName>
    </submittedName>
</protein>
<organism evidence="1 2">
    <name type="scientific">Marinomonas rhodophyticola</name>
    <dbReference type="NCBI Taxonomy" id="2992803"/>
    <lineage>
        <taxon>Bacteria</taxon>
        <taxon>Pseudomonadati</taxon>
        <taxon>Pseudomonadota</taxon>
        <taxon>Gammaproteobacteria</taxon>
        <taxon>Oceanospirillales</taxon>
        <taxon>Oceanospirillaceae</taxon>
        <taxon>Marinomonas</taxon>
    </lineage>
</organism>
<dbReference type="InterPro" id="IPR027417">
    <property type="entry name" value="P-loop_NTPase"/>
</dbReference>
<name>A0ABT3KLP5_9GAMM</name>
<proteinExistence type="predicted"/>
<reference evidence="1" key="1">
    <citation type="submission" date="2022-11" db="EMBL/GenBank/DDBJ databases">
        <title>Marinomonas sp. nov., isolated from marine algae.</title>
        <authorList>
            <person name="Choi D.G."/>
            <person name="Kim J.M."/>
            <person name="Lee J.K."/>
            <person name="Baek J.H."/>
            <person name="Jeon C.O."/>
        </authorList>
    </citation>
    <scope>NUCLEOTIDE SEQUENCE</scope>
    <source>
        <strain evidence="1">KJ51-3</strain>
    </source>
</reference>
<gene>
    <name evidence="1" type="ORF">ONZ52_22245</name>
</gene>
<accession>A0ABT3KLP5</accession>